<keyword evidence="1" id="KW-0812">Transmembrane</keyword>
<organismHost>
    <name type="scientific">Choristoneura fumiferana</name>
    <name type="common">Spruce budworm moth</name>
    <name type="synonym">Archips fumiferana</name>
    <dbReference type="NCBI Taxonomy" id="7141"/>
</organismHost>
<dbReference type="KEGG" id="vg:15613191"/>
<keyword evidence="1" id="KW-1133">Transmembrane helix</keyword>
<proteinExistence type="predicted"/>
<keyword evidence="3" id="KW-1185">Reference proteome</keyword>
<evidence type="ECO:0000313" key="3">
    <source>
        <dbReference type="Proteomes" id="UP000792220"/>
    </source>
</evidence>
<accession>A0A916P1D8</accession>
<keyword evidence="1" id="KW-0472">Membrane</keyword>
<dbReference type="Proteomes" id="UP000792220">
    <property type="component" value="Genome"/>
</dbReference>
<feature type="transmembrane region" description="Helical" evidence="1">
    <location>
        <begin position="167"/>
        <end position="193"/>
    </location>
</feature>
<evidence type="ECO:0000313" key="2">
    <source>
        <dbReference type="EMBL" id="CCU55769.1"/>
    </source>
</evidence>
<name>A0A916P1D8_CBEPV</name>
<dbReference type="EMBL" id="HF679132">
    <property type="protein sequence ID" value="CCU55769.1"/>
    <property type="molecule type" value="Genomic_DNA"/>
</dbReference>
<dbReference type="GeneID" id="15613191"/>
<dbReference type="OrthoDB" id="37805at10239"/>
<reference evidence="2" key="1">
    <citation type="journal article" date="2013" name="J. Virol.">
        <title>New Insights into the Evolution of Entomopoxvirinae from the Complete Genome Sequences of Four Entomopoxviruses Infecting Adoxophyes honmai, Choristoneura biennis, Choristoneura rosaceana, and Mythimna separata.</title>
        <authorList>
            <person name="Theze J."/>
            <person name="Takatsuka J."/>
            <person name="Li Z."/>
            <person name="Gallais J."/>
            <person name="Doucet D."/>
            <person name="Arif B."/>
            <person name="Nakai M."/>
            <person name="Herniou E.A."/>
        </authorList>
    </citation>
    <scope>NUCLEOTIDE SEQUENCE</scope>
</reference>
<gene>
    <name evidence="2" type="ORF">CHBEV_201</name>
</gene>
<sequence>MHMSILLIILTIINKCISIQIKYNNENINKVCKYKAINILTCIDTDKLTCIRNNKYLSKYPIFCYNETIYYINNSVIYNIYNRPLKLYNIRNPYKLYTNNIISIDYKQYNFNIKYTSGIYITYYYVVPFVEYLLINNTYNNIIIKKSIKKNGSIILNINKHKMNDKYLLMLLIIFVPLILFILLIIVHIFILIS</sequence>
<dbReference type="RefSeq" id="YP_008004271.1">
    <property type="nucleotide sequence ID" value="NC_021248.1"/>
</dbReference>
<organism evidence="2 3">
    <name type="scientific">Choristoneura biennis entomopoxvirus</name>
    <name type="common">CbEPV</name>
    <dbReference type="NCBI Taxonomy" id="10288"/>
    <lineage>
        <taxon>Viruses</taxon>
        <taxon>Varidnaviria</taxon>
        <taxon>Bamfordvirae</taxon>
        <taxon>Nucleocytoviricota</taxon>
        <taxon>Pokkesviricetes</taxon>
        <taxon>Chitovirales</taxon>
        <taxon>Poxviridae</taxon>
        <taxon>Entomopoxvirinae</taxon>
        <taxon>Betaentomopoxvirus</taxon>
        <taxon>Betaentomopoxvirus cbiennis</taxon>
    </lineage>
</organism>
<evidence type="ECO:0000256" key="1">
    <source>
        <dbReference type="SAM" id="Phobius"/>
    </source>
</evidence>
<protein>
    <submittedName>
        <fullName evidence="2">Uncharacterized protein</fullName>
    </submittedName>
</protein>